<reference evidence="3" key="1">
    <citation type="journal article" date="2020" name="Stud. Mycol.">
        <title>101 Dothideomycetes genomes: a test case for predicting lifestyles and emergence of pathogens.</title>
        <authorList>
            <person name="Haridas S."/>
            <person name="Albert R."/>
            <person name="Binder M."/>
            <person name="Bloem J."/>
            <person name="Labutti K."/>
            <person name="Salamov A."/>
            <person name="Andreopoulos B."/>
            <person name="Baker S."/>
            <person name="Barry K."/>
            <person name="Bills G."/>
            <person name="Bluhm B."/>
            <person name="Cannon C."/>
            <person name="Castanera R."/>
            <person name="Culley D."/>
            <person name="Daum C."/>
            <person name="Ezra D."/>
            <person name="Gonzalez J."/>
            <person name="Henrissat B."/>
            <person name="Kuo A."/>
            <person name="Liang C."/>
            <person name="Lipzen A."/>
            <person name="Lutzoni F."/>
            <person name="Magnuson J."/>
            <person name="Mondo S."/>
            <person name="Nolan M."/>
            <person name="Ohm R."/>
            <person name="Pangilinan J."/>
            <person name="Park H.-J."/>
            <person name="Ramirez L."/>
            <person name="Alfaro M."/>
            <person name="Sun H."/>
            <person name="Tritt A."/>
            <person name="Yoshinaga Y."/>
            <person name="Zwiers L.-H."/>
            <person name="Turgeon B."/>
            <person name="Goodwin S."/>
            <person name="Spatafora J."/>
            <person name="Crous P."/>
            <person name="Grigoriev I."/>
        </authorList>
    </citation>
    <scope>NUCLEOTIDE SEQUENCE</scope>
    <source>
        <strain evidence="3">CBS 473.64</strain>
    </source>
</reference>
<dbReference type="Proteomes" id="UP000799753">
    <property type="component" value="Unassembled WGS sequence"/>
</dbReference>
<organism evidence="3 4">
    <name type="scientific">Massarina eburnea CBS 473.64</name>
    <dbReference type="NCBI Taxonomy" id="1395130"/>
    <lineage>
        <taxon>Eukaryota</taxon>
        <taxon>Fungi</taxon>
        <taxon>Dikarya</taxon>
        <taxon>Ascomycota</taxon>
        <taxon>Pezizomycotina</taxon>
        <taxon>Dothideomycetes</taxon>
        <taxon>Pleosporomycetidae</taxon>
        <taxon>Pleosporales</taxon>
        <taxon>Massarineae</taxon>
        <taxon>Massarinaceae</taxon>
        <taxon>Massarina</taxon>
    </lineage>
</organism>
<accession>A0A6A6S3C1</accession>
<name>A0A6A6S3C1_9PLEO</name>
<proteinExistence type="predicted"/>
<feature type="compositionally biased region" description="Polar residues" evidence="2">
    <location>
        <begin position="737"/>
        <end position="748"/>
    </location>
</feature>
<feature type="compositionally biased region" description="Basic and acidic residues" evidence="2">
    <location>
        <begin position="19"/>
        <end position="41"/>
    </location>
</feature>
<evidence type="ECO:0000256" key="1">
    <source>
        <dbReference type="SAM" id="Coils"/>
    </source>
</evidence>
<feature type="coiled-coil region" evidence="1">
    <location>
        <begin position="513"/>
        <end position="568"/>
    </location>
</feature>
<gene>
    <name evidence="3" type="ORF">P280DRAFT_469459</name>
</gene>
<keyword evidence="4" id="KW-1185">Reference proteome</keyword>
<feature type="region of interest" description="Disordered" evidence="2">
    <location>
        <begin position="1"/>
        <end position="73"/>
    </location>
</feature>
<dbReference type="OrthoDB" id="3438382at2759"/>
<evidence type="ECO:0000313" key="4">
    <source>
        <dbReference type="Proteomes" id="UP000799753"/>
    </source>
</evidence>
<dbReference type="EMBL" id="MU006784">
    <property type="protein sequence ID" value="KAF2640754.1"/>
    <property type="molecule type" value="Genomic_DNA"/>
</dbReference>
<keyword evidence="1" id="KW-0175">Coiled coil</keyword>
<protein>
    <submittedName>
        <fullName evidence="3">Uncharacterized protein</fullName>
    </submittedName>
</protein>
<evidence type="ECO:0000313" key="3">
    <source>
        <dbReference type="EMBL" id="KAF2640754.1"/>
    </source>
</evidence>
<feature type="region of interest" description="Disordered" evidence="2">
    <location>
        <begin position="737"/>
        <end position="756"/>
    </location>
</feature>
<dbReference type="AlphaFoldDB" id="A0A6A6S3C1"/>
<feature type="coiled-coil region" evidence="1">
    <location>
        <begin position="632"/>
        <end position="677"/>
    </location>
</feature>
<evidence type="ECO:0000256" key="2">
    <source>
        <dbReference type="SAM" id="MobiDB-lite"/>
    </source>
</evidence>
<sequence length="756" mass="84600">MKKRAVPSLGDSPPQKRVRSADITRPIKDKEARRDSTDDKTSAGTRSGSSTPLHAAPPAPAMHSTSTAPAPAPTYNVTLDVQGVVQELMSFLHQEGRAVTNPTQHSPMEGCPSGTINSIRAIHAKKHERTRNEAERRRKLLDNHITIPNIPLDKVVLNTPNHDQHITSDKILPDAPNREQQPAFSQAAIKALQIEMRNMRNEFNDLKSERDEPQKRLVEGNPEQLEQLETLAKDLADWKTTQSRKMESLQSSLRSLHEWKATFLTKTENLEASVRQIDSVQGAYQSDSDKFKAAFSAKIEKLEASTGEINSAQGAYQSDTDNLRAAFSTSLRTAQSETHKWKEAISKQIESLSTSVRAAQSETNKWKAASSSKIETLEALAEQKINIVQSAHQKVESRLDVLETTTKDFAGLKQDAFDNHVKSVESRLSQLKSMSDGNDRQAKEFHALKKQVEELKSNSTKNSDTIKLIQDEFQTVRENHRIIAGGLSASQTSVQELQNTVDAVAKEVPNFFKVELQSLRQRVELELNTALQKMAETSQTTNFLQGQIESTTMAVQSLEKRYENITTESIHQKMVHWITRTYPNAPDFLNELAVMKNDIKRVKDSQNLNMNQTDSKDALKALKLAEDNASKISELDASRANLSQRIDVETNERIAFMAELQNSIESNVKELRDLIKSSEVLLTPFLSLDTEHLQRLCNGKIEQQLCQHRIAIRDINKNLPGGGFAFNFTELTTTPPDISSPYASTTITKGKGRRKG</sequence>